<organism evidence="1 3">
    <name type="scientific">Actinomadura bangladeshensis</name>
    <dbReference type="NCBI Taxonomy" id="453573"/>
    <lineage>
        <taxon>Bacteria</taxon>
        <taxon>Bacillati</taxon>
        <taxon>Actinomycetota</taxon>
        <taxon>Actinomycetes</taxon>
        <taxon>Streptosporangiales</taxon>
        <taxon>Thermomonosporaceae</taxon>
        <taxon>Actinomadura</taxon>
    </lineage>
</organism>
<protein>
    <submittedName>
        <fullName evidence="1">Uncharacterized protein</fullName>
    </submittedName>
</protein>
<dbReference type="Proteomes" id="UP000475532">
    <property type="component" value="Unassembled WGS sequence"/>
</dbReference>
<comment type="caution">
    <text evidence="1">The sequence shown here is derived from an EMBL/GenBank/DDBJ whole genome shotgun (WGS) entry which is preliminary data.</text>
</comment>
<dbReference type="EMBL" id="JAAGLI010000093">
    <property type="protein sequence ID" value="NEA21552.1"/>
    <property type="molecule type" value="Genomic_DNA"/>
</dbReference>
<dbReference type="AlphaFoldDB" id="A0A6L9Q917"/>
<evidence type="ECO:0000313" key="3">
    <source>
        <dbReference type="Proteomes" id="UP000475532"/>
    </source>
</evidence>
<accession>A0A6L9Q917</accession>
<evidence type="ECO:0000313" key="1">
    <source>
        <dbReference type="EMBL" id="NEA21552.1"/>
    </source>
</evidence>
<name>A0A6L9Q917_9ACTN</name>
<sequence length="178" mass="19156">MTTTAEARTRDRLAKHLRYCPLKAGSGCLQCAAARLVESLPAAEPAADVRPVLEDMLATVERAAGELDEVIAHLGSADGAAMRDALNSLAVTSPSGALTAILARAACTPDQPEAALTRATERLDRVRVLHARLVDEHHNDRSWLTRLGVTNARADIIRRLAQAWHGGFTSNPFQPLNH</sequence>
<reference evidence="1 3" key="1">
    <citation type="submission" date="2020-01" db="EMBL/GenBank/DDBJ databases">
        <title>Insect and environment-associated Actinomycetes.</title>
        <authorList>
            <person name="Currrie C."/>
            <person name="Chevrette M."/>
            <person name="Carlson C."/>
            <person name="Stubbendieck R."/>
            <person name="Wendt-Pienkowski E."/>
        </authorList>
    </citation>
    <scope>NUCLEOTIDE SEQUENCE [LARGE SCALE GENOMIC DNA]</scope>
    <source>
        <strain evidence="1 3">SID10258</strain>
    </source>
</reference>
<evidence type="ECO:0000313" key="2">
    <source>
        <dbReference type="EMBL" id="NEA22512.1"/>
    </source>
</evidence>
<dbReference type="EMBL" id="JAAGLI010000213">
    <property type="protein sequence ID" value="NEA22512.1"/>
    <property type="molecule type" value="Genomic_DNA"/>
</dbReference>
<dbReference type="RefSeq" id="WP_163053179.1">
    <property type="nucleotide sequence ID" value="NZ_JAAGLI010000093.1"/>
</dbReference>
<gene>
    <name evidence="1" type="ORF">G3I70_03430</name>
    <name evidence="2" type="ORF">G3I70_08420</name>
</gene>
<proteinExistence type="predicted"/>